<dbReference type="CDD" id="cd05288">
    <property type="entry name" value="PGDH"/>
    <property type="match status" value="1"/>
</dbReference>
<dbReference type="SUPFAM" id="SSF51735">
    <property type="entry name" value="NAD(P)-binding Rossmann-fold domains"/>
    <property type="match status" value="1"/>
</dbReference>
<proteinExistence type="predicted"/>
<dbReference type="EMBL" id="JASKMA010000012">
    <property type="protein sequence ID" value="MDT6985337.1"/>
    <property type="molecule type" value="Genomic_DNA"/>
</dbReference>
<dbReference type="Gene3D" id="3.40.50.720">
    <property type="entry name" value="NAD(P)-binding Rossmann-like Domain"/>
    <property type="match status" value="1"/>
</dbReference>
<name>A0ABU3JTU1_9ACTN</name>
<dbReference type="Pfam" id="PF00107">
    <property type="entry name" value="ADH_zinc_N"/>
    <property type="match status" value="1"/>
</dbReference>
<dbReference type="PANTHER" id="PTHR43205:SF7">
    <property type="entry name" value="PROSTAGLANDIN REDUCTASE 1"/>
    <property type="match status" value="1"/>
</dbReference>
<feature type="domain" description="Enoyl reductase (ER)" evidence="2">
    <location>
        <begin position="19"/>
        <end position="330"/>
    </location>
</feature>
<dbReference type="InterPro" id="IPR041694">
    <property type="entry name" value="ADH_N_2"/>
</dbReference>
<dbReference type="InterPro" id="IPR011032">
    <property type="entry name" value="GroES-like_sf"/>
</dbReference>
<evidence type="ECO:0000313" key="3">
    <source>
        <dbReference type="EMBL" id="MDT6985337.1"/>
    </source>
</evidence>
<reference evidence="3 4" key="1">
    <citation type="submission" date="2023-05" db="EMBL/GenBank/DDBJ databases">
        <title>Streptomyces fuscus sp. nov., a brown-black pigment producing actinomyces isolated from dry sand of Sea duck farm.</title>
        <authorList>
            <person name="Xie J."/>
            <person name="Shen N."/>
        </authorList>
    </citation>
    <scope>NUCLEOTIDE SEQUENCE [LARGE SCALE GENOMIC DNA]</scope>
    <source>
        <strain evidence="3 4">CGMCC 4.1745</strain>
    </source>
</reference>
<comment type="caution">
    <text evidence="3">The sequence shown here is derived from an EMBL/GenBank/DDBJ whole genome shotgun (WGS) entry which is preliminary data.</text>
</comment>
<keyword evidence="1" id="KW-0560">Oxidoreductase</keyword>
<dbReference type="InterPro" id="IPR036291">
    <property type="entry name" value="NAD(P)-bd_dom_sf"/>
</dbReference>
<protein>
    <submittedName>
        <fullName evidence="3">NADP-dependent oxidoreductase</fullName>
    </submittedName>
</protein>
<dbReference type="RefSeq" id="WP_394307314.1">
    <property type="nucleotide sequence ID" value="NZ_JASKMA010000012.1"/>
</dbReference>
<dbReference type="PANTHER" id="PTHR43205">
    <property type="entry name" value="PROSTAGLANDIN REDUCTASE"/>
    <property type="match status" value="1"/>
</dbReference>
<accession>A0ABU3JTU1</accession>
<dbReference type="SMART" id="SM00829">
    <property type="entry name" value="PKS_ER"/>
    <property type="match status" value="1"/>
</dbReference>
<dbReference type="Pfam" id="PF16884">
    <property type="entry name" value="ADH_N_2"/>
    <property type="match status" value="1"/>
</dbReference>
<evidence type="ECO:0000313" key="4">
    <source>
        <dbReference type="Proteomes" id="UP001249760"/>
    </source>
</evidence>
<keyword evidence="4" id="KW-1185">Reference proteome</keyword>
<organism evidence="3 4">
    <name type="scientific">Streptomyces lusitanus</name>
    <dbReference type="NCBI Taxonomy" id="68232"/>
    <lineage>
        <taxon>Bacteria</taxon>
        <taxon>Bacillati</taxon>
        <taxon>Actinomycetota</taxon>
        <taxon>Actinomycetes</taxon>
        <taxon>Kitasatosporales</taxon>
        <taxon>Streptomycetaceae</taxon>
        <taxon>Streptomyces</taxon>
    </lineage>
</organism>
<evidence type="ECO:0000259" key="2">
    <source>
        <dbReference type="SMART" id="SM00829"/>
    </source>
</evidence>
<dbReference type="Proteomes" id="UP001249760">
    <property type="component" value="Unassembled WGS sequence"/>
</dbReference>
<dbReference type="InterPro" id="IPR045010">
    <property type="entry name" value="MDR_fam"/>
</dbReference>
<sequence>MNGTALTVHQTARPHGFPTSEHFTFVESPLPRPAAGTALVENLYWSVDPYHREMMDDVPGGFTLGAPLEGRTIGRVVASRTSRLAEGKIVFHRQGWRTHAIVTPEEIRRLPRFDGVPPTAYLSILGGTGLTAYVGLTRIARLQEGEDVFVSAAAGGVGTATGRFARLMGAGRLVGSAGSAAKLDHLTREVGYDAVFDYRDGSPADQLRKAAPDGIDVFVDNVGGAQLAAAVGALRDFGRIVRVGTIGQYNTPDAPVPRFDYADIVEKSLRMEGFLVSNHRDVQEELYEFAVPHLQSGRLRADETVADGFEHIVDAFLGMLRGENTGKVVVRDHTEAVFAG</sequence>
<dbReference type="Gene3D" id="3.90.180.10">
    <property type="entry name" value="Medium-chain alcohol dehydrogenases, catalytic domain"/>
    <property type="match status" value="1"/>
</dbReference>
<dbReference type="SUPFAM" id="SSF50129">
    <property type="entry name" value="GroES-like"/>
    <property type="match status" value="1"/>
</dbReference>
<gene>
    <name evidence="3" type="ORF">QNO04_17925</name>
</gene>
<dbReference type="InterPro" id="IPR020843">
    <property type="entry name" value="ER"/>
</dbReference>
<evidence type="ECO:0000256" key="1">
    <source>
        <dbReference type="ARBA" id="ARBA00023002"/>
    </source>
</evidence>
<dbReference type="InterPro" id="IPR013149">
    <property type="entry name" value="ADH-like_C"/>
</dbReference>